<gene>
    <name evidence="1" type="ORF">OCTVUL_1B017908</name>
</gene>
<name>A0AA36B5A8_OCTVU</name>
<evidence type="ECO:0000313" key="1">
    <source>
        <dbReference type="EMBL" id="CAI9726932.1"/>
    </source>
</evidence>
<sequence>MSRHNFDDKGKCAHFLHVARLEKLHMNEVITKTMLTSHQLERVPERLPVICNSLVFPYLYQPSTIVSAVSSHFTVHPYALRSYISKK</sequence>
<evidence type="ECO:0000313" key="2">
    <source>
        <dbReference type="Proteomes" id="UP001162480"/>
    </source>
</evidence>
<dbReference type="AlphaFoldDB" id="A0AA36B5A8"/>
<proteinExistence type="predicted"/>
<dbReference type="EMBL" id="OX597821">
    <property type="protein sequence ID" value="CAI9726932.1"/>
    <property type="molecule type" value="Genomic_DNA"/>
</dbReference>
<keyword evidence="2" id="KW-1185">Reference proteome</keyword>
<protein>
    <submittedName>
        <fullName evidence="1">Uncharacterized protein</fullName>
    </submittedName>
</protein>
<organism evidence="1 2">
    <name type="scientific">Octopus vulgaris</name>
    <name type="common">Common octopus</name>
    <dbReference type="NCBI Taxonomy" id="6645"/>
    <lineage>
        <taxon>Eukaryota</taxon>
        <taxon>Metazoa</taxon>
        <taxon>Spiralia</taxon>
        <taxon>Lophotrochozoa</taxon>
        <taxon>Mollusca</taxon>
        <taxon>Cephalopoda</taxon>
        <taxon>Coleoidea</taxon>
        <taxon>Octopodiformes</taxon>
        <taxon>Octopoda</taxon>
        <taxon>Incirrata</taxon>
        <taxon>Octopodidae</taxon>
        <taxon>Octopus</taxon>
    </lineage>
</organism>
<reference evidence="1" key="1">
    <citation type="submission" date="2023-08" db="EMBL/GenBank/DDBJ databases">
        <authorList>
            <person name="Alioto T."/>
            <person name="Alioto T."/>
            <person name="Gomez Garrido J."/>
        </authorList>
    </citation>
    <scope>NUCLEOTIDE SEQUENCE</scope>
</reference>
<accession>A0AA36B5A8</accession>
<dbReference type="Proteomes" id="UP001162480">
    <property type="component" value="Chromosome 8"/>
</dbReference>